<dbReference type="AlphaFoldDB" id="A0A2G5CUC4"/>
<accession>A0A2G5CUC4</accession>
<dbReference type="PANTHER" id="PTHR34061">
    <property type="entry name" value="PROTEIN, PUTATIVE-RELATED"/>
    <property type="match status" value="1"/>
</dbReference>
<dbReference type="OrthoDB" id="1138139at2759"/>
<dbReference type="PANTHER" id="PTHR34061:SF11">
    <property type="entry name" value="PROTEIN, PUTATIVE-RELATED"/>
    <property type="match status" value="1"/>
</dbReference>
<keyword evidence="3" id="KW-1185">Reference proteome</keyword>
<name>A0A2G5CUC4_AQUCA</name>
<dbReference type="Proteomes" id="UP000230069">
    <property type="component" value="Unassembled WGS sequence"/>
</dbReference>
<feature type="region of interest" description="Disordered" evidence="1">
    <location>
        <begin position="61"/>
        <end position="95"/>
    </location>
</feature>
<evidence type="ECO:0000313" key="2">
    <source>
        <dbReference type="EMBL" id="PIA34800.1"/>
    </source>
</evidence>
<evidence type="ECO:0000313" key="3">
    <source>
        <dbReference type="Proteomes" id="UP000230069"/>
    </source>
</evidence>
<proteinExistence type="predicted"/>
<protein>
    <submittedName>
        <fullName evidence="2">Uncharacterized protein</fullName>
    </submittedName>
</protein>
<dbReference type="InParanoid" id="A0A2G5CUC4"/>
<sequence>MNNNNCRFVSCEKIDRAASWVGTSVATAFFASLQRCSCINLSTTDKEEDEEAYDRPLMRTNSSTTLAADDELSIPTTTTTTTTNNNNNHADKLSV</sequence>
<feature type="compositionally biased region" description="Low complexity" evidence="1">
    <location>
        <begin position="76"/>
        <end position="88"/>
    </location>
</feature>
<dbReference type="STRING" id="218851.A0A2G5CUC4"/>
<dbReference type="FunCoup" id="A0A2G5CUC4">
    <property type="interactions" value="693"/>
</dbReference>
<dbReference type="EMBL" id="KZ305054">
    <property type="protein sequence ID" value="PIA34800.1"/>
    <property type="molecule type" value="Genomic_DNA"/>
</dbReference>
<evidence type="ECO:0000256" key="1">
    <source>
        <dbReference type="SAM" id="MobiDB-lite"/>
    </source>
</evidence>
<organism evidence="2 3">
    <name type="scientific">Aquilegia coerulea</name>
    <name type="common">Rocky mountain columbine</name>
    <dbReference type="NCBI Taxonomy" id="218851"/>
    <lineage>
        <taxon>Eukaryota</taxon>
        <taxon>Viridiplantae</taxon>
        <taxon>Streptophyta</taxon>
        <taxon>Embryophyta</taxon>
        <taxon>Tracheophyta</taxon>
        <taxon>Spermatophyta</taxon>
        <taxon>Magnoliopsida</taxon>
        <taxon>Ranunculales</taxon>
        <taxon>Ranunculaceae</taxon>
        <taxon>Thalictroideae</taxon>
        <taxon>Aquilegia</taxon>
    </lineage>
</organism>
<gene>
    <name evidence="2" type="ORF">AQUCO_03700226v1</name>
</gene>
<reference evidence="2 3" key="1">
    <citation type="submission" date="2017-09" db="EMBL/GenBank/DDBJ databases">
        <title>WGS assembly of Aquilegia coerulea Goldsmith.</title>
        <authorList>
            <person name="Hodges S."/>
            <person name="Kramer E."/>
            <person name="Nordborg M."/>
            <person name="Tomkins J."/>
            <person name="Borevitz J."/>
            <person name="Derieg N."/>
            <person name="Yan J."/>
            <person name="Mihaltcheva S."/>
            <person name="Hayes R.D."/>
            <person name="Rokhsar D."/>
        </authorList>
    </citation>
    <scope>NUCLEOTIDE SEQUENCE [LARGE SCALE GENOMIC DNA]</scope>
    <source>
        <strain evidence="3">cv. Goldsmith</strain>
    </source>
</reference>